<dbReference type="Gene3D" id="3.40.50.1580">
    <property type="entry name" value="Nucleoside phosphorylase domain"/>
    <property type="match status" value="1"/>
</dbReference>
<dbReference type="EMBL" id="JBHMCA010000064">
    <property type="protein sequence ID" value="MFB9449239.1"/>
    <property type="molecule type" value="Genomic_DNA"/>
</dbReference>
<dbReference type="InterPro" id="IPR019963">
    <property type="entry name" value="FL_hydrolase_MqnB"/>
</dbReference>
<accession>A0ABV5MK62</accession>
<comment type="function">
    <text evidence="1">Catalyzes the hydrolysis of futalosine (FL) to dehypoxanthine futalosine (DHFL) and hypoxanthine, a step in the biosynthesis of menaquinone (MK, vitamin K2).</text>
</comment>
<dbReference type="PANTHER" id="PTHR46832:SF2">
    <property type="entry name" value="FUTALOSINE HYDROLASE"/>
    <property type="match status" value="1"/>
</dbReference>
<dbReference type="PANTHER" id="PTHR46832">
    <property type="entry name" value="5'-METHYLTHIOADENOSINE/S-ADENOSYLHOMOCYSTEINE NUCLEOSIDASE"/>
    <property type="match status" value="1"/>
</dbReference>
<dbReference type="SUPFAM" id="SSF53167">
    <property type="entry name" value="Purine and uridine phosphorylases"/>
    <property type="match status" value="1"/>
</dbReference>
<dbReference type="RefSeq" id="WP_246655432.1">
    <property type="nucleotide sequence ID" value="NZ_CP061913.1"/>
</dbReference>
<keyword evidence="1" id="KW-0474">Menaquinone biosynthesis</keyword>
<dbReference type="EC" id="3.2.2.26" evidence="1 2"/>
<reference evidence="3 4" key="1">
    <citation type="submission" date="2024-09" db="EMBL/GenBank/DDBJ databases">
        <authorList>
            <person name="Sun Q."/>
            <person name="Mori K."/>
        </authorList>
    </citation>
    <scope>NUCLEOTIDE SEQUENCE [LARGE SCALE GENOMIC DNA]</scope>
    <source>
        <strain evidence="3 4">JCM 3307</strain>
    </source>
</reference>
<evidence type="ECO:0000313" key="4">
    <source>
        <dbReference type="Proteomes" id="UP001589608"/>
    </source>
</evidence>
<name>A0ABV5MK62_9ACTN</name>
<evidence type="ECO:0000256" key="1">
    <source>
        <dbReference type="HAMAP-Rule" id="MF_00991"/>
    </source>
</evidence>
<comment type="caution">
    <text evidence="3">The sequence shown here is derived from an EMBL/GenBank/DDBJ whole genome shotgun (WGS) entry which is preliminary data.</text>
</comment>
<organism evidence="3 4">
    <name type="scientific">Dactylosporangium vinaceum</name>
    <dbReference type="NCBI Taxonomy" id="53362"/>
    <lineage>
        <taxon>Bacteria</taxon>
        <taxon>Bacillati</taxon>
        <taxon>Actinomycetota</taxon>
        <taxon>Actinomycetes</taxon>
        <taxon>Micromonosporales</taxon>
        <taxon>Micromonosporaceae</taxon>
        <taxon>Dactylosporangium</taxon>
    </lineage>
</organism>
<comment type="catalytic activity">
    <reaction evidence="1">
        <text>futalosine + H2O = dehypoxanthine futalosine + hypoxanthine</text>
        <dbReference type="Rhea" id="RHEA:25904"/>
        <dbReference type="ChEBI" id="CHEBI:15377"/>
        <dbReference type="ChEBI" id="CHEBI:17368"/>
        <dbReference type="ChEBI" id="CHEBI:58863"/>
        <dbReference type="ChEBI" id="CHEBI:58864"/>
        <dbReference type="EC" id="3.2.2.26"/>
    </reaction>
</comment>
<dbReference type="Proteomes" id="UP001589608">
    <property type="component" value="Unassembled WGS sequence"/>
</dbReference>
<dbReference type="InterPro" id="IPR035994">
    <property type="entry name" value="Nucleoside_phosphorylase_sf"/>
</dbReference>
<dbReference type="GO" id="GO:0016798">
    <property type="term" value="F:hydrolase activity, acting on glycosyl bonds"/>
    <property type="evidence" value="ECO:0007669"/>
    <property type="project" value="UniProtKB-KW"/>
</dbReference>
<dbReference type="NCBIfam" id="TIGR03664">
    <property type="entry name" value="fut_nucase"/>
    <property type="match status" value="1"/>
</dbReference>
<comment type="pathway">
    <text evidence="1">Quinol/quinone metabolism; menaquinone biosynthesis.</text>
</comment>
<gene>
    <name evidence="1" type="primary">mqnB</name>
    <name evidence="3" type="ORF">ACFFTR_39700</name>
</gene>
<dbReference type="NCBIfam" id="NF006087">
    <property type="entry name" value="PRK08236.1"/>
    <property type="match status" value="1"/>
</dbReference>
<evidence type="ECO:0000313" key="3">
    <source>
        <dbReference type="EMBL" id="MFB9449239.1"/>
    </source>
</evidence>
<keyword evidence="3" id="KW-0326">Glycosidase</keyword>
<evidence type="ECO:0000256" key="2">
    <source>
        <dbReference type="NCBIfam" id="TIGR03664"/>
    </source>
</evidence>
<comment type="similarity">
    <text evidence="1">Belongs to the PNP/UDP phosphorylase family. Futalosine hydrolase subfamily.</text>
</comment>
<keyword evidence="1 3" id="KW-0378">Hydrolase</keyword>
<dbReference type="HAMAP" id="MF_00991">
    <property type="entry name" value="MqnB"/>
    <property type="match status" value="1"/>
</dbReference>
<sequence>MSLLGFARVLVVTAVEAERAAVAGGLGAATAVTTAAVGVGPAAAAAGTARLLTRAECAGEPFDAVLCAGIGGGFAPLAAVGGLVIADVSIAADLGAEDHDAFVDVEALGFGRSRHPADRRLLDGLRAALPDAVVAPVLTVSTATGSAARTAALAARVPGAGAEAMEGFGVAAAAEGVAFAELRAISNPVGPRDRAAWRIPDALARLRTAFAALAAFPAPPGPAEPPAPAA</sequence>
<keyword evidence="4" id="KW-1185">Reference proteome</keyword>
<proteinExistence type="inferred from homology"/>
<protein>
    <recommendedName>
        <fullName evidence="1 2">Futalosine hydrolase</fullName>
        <shortName evidence="1">FL hydrolase</shortName>
        <ecNumber evidence="1 2">3.2.2.26</ecNumber>
    </recommendedName>
    <alternativeName>
        <fullName evidence="1">Futalosine nucleosidase</fullName>
    </alternativeName>
    <alternativeName>
        <fullName evidence="1">Menaquinone biosynthetic enzyme MqnB</fullName>
    </alternativeName>
</protein>